<reference evidence="2" key="1">
    <citation type="journal article" date="2020" name="Nat. Genet.">
        <title>Genomic diversifications of five Gossypium allopolyploid species and their impact on cotton improvement.</title>
        <authorList>
            <person name="Chen Z.J."/>
            <person name="Sreedasyam A."/>
            <person name="Ando A."/>
            <person name="Song Q."/>
            <person name="De Santiago L.M."/>
            <person name="Hulse-Kemp A.M."/>
            <person name="Ding M."/>
            <person name="Ye W."/>
            <person name="Kirkbride R.C."/>
            <person name="Jenkins J."/>
            <person name="Plott C."/>
            <person name="Lovell J."/>
            <person name="Lin Y.M."/>
            <person name="Vaughn R."/>
            <person name="Liu B."/>
            <person name="Simpson S."/>
            <person name="Scheffler B.E."/>
            <person name="Wen L."/>
            <person name="Saski C.A."/>
            <person name="Grover C.E."/>
            <person name="Hu G."/>
            <person name="Conover J.L."/>
            <person name="Carlson J.W."/>
            <person name="Shu S."/>
            <person name="Boston L.B."/>
            <person name="Williams M."/>
            <person name="Peterson D.G."/>
            <person name="McGee K."/>
            <person name="Jones D.C."/>
            <person name="Wendel J.F."/>
            <person name="Stelly D.M."/>
            <person name="Grimwood J."/>
            <person name="Schmutz J."/>
        </authorList>
    </citation>
    <scope>NUCLEOTIDE SEQUENCE [LARGE SCALE GENOMIC DNA]</scope>
    <source>
        <strain evidence="2">cv. TM-1</strain>
    </source>
</reference>
<sequence>MVKRGLIMLDAREESEEERNYCEFQNEVGHEIQECTEFRALVQDMMNNREMEFYEETKNPEEGDICVLEGELTAQNQTVNYPVVIISRPKNNEVGVKMPPRVIIQRPTVFPYKDSKRVPWNYDYNVMIPGKENLADVSKEDQDMGSSMRSGRHYDSANEKAEPSKGKAIVVEQKKEKAAKFELLVNKQVNEEEAKEFLKFLKHSEYSVVEQLCKQLACISMLALLLSSEVHCSYLMKVLNETYVANDISVNKLDRLVSNISADNFIFFNDDEIPPGGRGLTKALLITTRCKGYTLPGVLIDNGSALNVLPLTTLNRLPVDGSHMKECQNIVKAFDAFIQLLIGEALDTFSWGSASSLHQKLKLASEGRLITINAEKDIIAAVNSDAPYLETDDKAIECPFRSLEFVNATFITEGRRILTVKLSKTTRMSLQLMVGKGALPERGLERHLQGRVETPVLKDKRDRFGLGFKPDARQRKKELEKKQERRRARLKGEGIKWEPMIFPHISKNFVSGGSIHPERGMPRKEAIEEKLESLEINATYEEGVGGENLTGICPYIPGSVLDNWTMEEIPVIFRADSE</sequence>
<dbReference type="PANTHER" id="PTHR32108">
    <property type="entry name" value="DNA-DIRECTED RNA POLYMERASE SUBUNIT ALPHA"/>
    <property type="match status" value="1"/>
</dbReference>
<dbReference type="Proteomes" id="UP000818029">
    <property type="component" value="Chromosome A07"/>
</dbReference>
<accession>A0A1U8P7J1</accession>
<evidence type="ECO:0000313" key="2">
    <source>
        <dbReference type="Proteomes" id="UP000818029"/>
    </source>
</evidence>
<dbReference type="KEGG" id="ghi:107955808"/>
<dbReference type="PANTHER" id="PTHR32108:SF5">
    <property type="entry name" value="DYNACTIN SUBUNIT 1-LIKE"/>
    <property type="match status" value="1"/>
</dbReference>
<reference evidence="3" key="2">
    <citation type="submission" date="2025-08" db="UniProtKB">
        <authorList>
            <consortium name="RefSeq"/>
        </authorList>
    </citation>
    <scope>IDENTIFICATION</scope>
</reference>
<gene>
    <name evidence="3" type="primary">LOC107955808</name>
</gene>
<feature type="region of interest" description="Disordered" evidence="1">
    <location>
        <begin position="135"/>
        <end position="166"/>
    </location>
</feature>
<proteinExistence type="predicted"/>
<name>A0A1U8P7J1_GOSHI</name>
<dbReference type="PaxDb" id="3635-A0A1U8P7J1"/>
<evidence type="ECO:0000313" key="3">
    <source>
        <dbReference type="RefSeq" id="XP_016747095.1"/>
    </source>
</evidence>
<organism evidence="2 3">
    <name type="scientific">Gossypium hirsutum</name>
    <name type="common">Upland cotton</name>
    <name type="synonym">Gossypium mexicanum</name>
    <dbReference type="NCBI Taxonomy" id="3635"/>
    <lineage>
        <taxon>Eukaryota</taxon>
        <taxon>Viridiplantae</taxon>
        <taxon>Streptophyta</taxon>
        <taxon>Embryophyta</taxon>
        <taxon>Tracheophyta</taxon>
        <taxon>Spermatophyta</taxon>
        <taxon>Magnoliopsida</taxon>
        <taxon>eudicotyledons</taxon>
        <taxon>Gunneridae</taxon>
        <taxon>Pentapetalae</taxon>
        <taxon>rosids</taxon>
        <taxon>malvids</taxon>
        <taxon>Malvales</taxon>
        <taxon>Malvaceae</taxon>
        <taxon>Malvoideae</taxon>
        <taxon>Gossypium</taxon>
    </lineage>
</organism>
<feature type="compositionally biased region" description="Basic and acidic residues" evidence="1">
    <location>
        <begin position="152"/>
        <end position="165"/>
    </location>
</feature>
<dbReference type="RefSeq" id="XP_016747095.1">
    <property type="nucleotide sequence ID" value="XM_016891606.1"/>
</dbReference>
<protein>
    <submittedName>
        <fullName evidence="3">Uncharacterized protein</fullName>
    </submittedName>
</protein>
<keyword evidence="2" id="KW-1185">Reference proteome</keyword>
<evidence type="ECO:0000256" key="1">
    <source>
        <dbReference type="SAM" id="MobiDB-lite"/>
    </source>
</evidence>
<dbReference type="GeneID" id="107955808"/>
<dbReference type="AlphaFoldDB" id="A0A1U8P7J1"/>